<evidence type="ECO:0000313" key="1">
    <source>
        <dbReference type="EMBL" id="GFS48102.1"/>
    </source>
</evidence>
<dbReference type="EMBL" id="BMAV01026174">
    <property type="protein sequence ID" value="GFS48102.1"/>
    <property type="molecule type" value="Genomic_DNA"/>
</dbReference>
<sequence length="74" mass="8118">VDPDGQGCSDFKTRRHFSGSATLKAKAAAQERESTFTYEITKAGLAKFAKRLTSKDKSSNNKVIHQFPSAIPNM</sequence>
<reference evidence="1" key="1">
    <citation type="submission" date="2020-08" db="EMBL/GenBank/DDBJ databases">
        <title>Multicomponent nature underlies the extraordinary mechanical properties of spider dragline silk.</title>
        <authorList>
            <person name="Kono N."/>
            <person name="Nakamura H."/>
            <person name="Mori M."/>
            <person name="Yoshida Y."/>
            <person name="Ohtoshi R."/>
            <person name="Malay A.D."/>
            <person name="Moran D.A.P."/>
            <person name="Tomita M."/>
            <person name="Numata K."/>
            <person name="Arakawa K."/>
        </authorList>
    </citation>
    <scope>NUCLEOTIDE SEQUENCE</scope>
</reference>
<protein>
    <submittedName>
        <fullName evidence="1">Uncharacterized protein</fullName>
    </submittedName>
</protein>
<dbReference type="Proteomes" id="UP000886998">
    <property type="component" value="Unassembled WGS sequence"/>
</dbReference>
<keyword evidence="2" id="KW-1185">Reference proteome</keyword>
<dbReference type="AlphaFoldDB" id="A0A8X6IK02"/>
<proteinExistence type="predicted"/>
<name>A0A8X6IK02_9ARAC</name>
<accession>A0A8X6IK02</accession>
<feature type="non-terminal residue" evidence="1">
    <location>
        <position position="1"/>
    </location>
</feature>
<dbReference type="OrthoDB" id="2428204at2759"/>
<organism evidence="1 2">
    <name type="scientific">Trichonephila inaurata madagascariensis</name>
    <dbReference type="NCBI Taxonomy" id="2747483"/>
    <lineage>
        <taxon>Eukaryota</taxon>
        <taxon>Metazoa</taxon>
        <taxon>Ecdysozoa</taxon>
        <taxon>Arthropoda</taxon>
        <taxon>Chelicerata</taxon>
        <taxon>Arachnida</taxon>
        <taxon>Araneae</taxon>
        <taxon>Araneomorphae</taxon>
        <taxon>Entelegynae</taxon>
        <taxon>Araneoidea</taxon>
        <taxon>Nephilidae</taxon>
        <taxon>Trichonephila</taxon>
        <taxon>Trichonephila inaurata</taxon>
    </lineage>
</organism>
<comment type="caution">
    <text evidence="1">The sequence shown here is derived from an EMBL/GenBank/DDBJ whole genome shotgun (WGS) entry which is preliminary data.</text>
</comment>
<gene>
    <name evidence="1" type="ORF">TNIN_135141</name>
</gene>
<evidence type="ECO:0000313" key="2">
    <source>
        <dbReference type="Proteomes" id="UP000886998"/>
    </source>
</evidence>